<sequence length="703" mass="75593">MTGTPPPAPAESGRPRERLDGPAKVAGRAPYAYEQPVEDPLFLFPVRSTIARGRVRWVDTEEAEAVPGVVAVLTHLNAPRLASRDDLELWVLQDDEVRHHGQFVGAVIAGTPEVARHAASLVKVEYQREWHDVVLRADHPERYRPDHVNPSFDTDTSHGDVDGALADAAATVDQTYRTPVQHHVPMEPHTTVVRWPGAADLGAVAMYDSNQGVSPIRKVLAPLLDLDPEQLWIHSPHVGGAFGSKASPKAHHVLTALAARLVPGRPVKCALTRQQMFGNAGHRTPTIQRVRLGADRRGRLTAIAHDVVEHTARFKEFAEQTAVATRTMYAAEHRRTTHRLVPLDVPAPVIMRAPGEAPGMFALESAMDELAVALGMDPVELRIRNEPDADPESGLPFSTRHLARCLREGATRFGWADRPPAGQGRRDGDWLVGVGMAASTYPLFPQQGSRARIRALPDGRRQVEIAASDLGTGTWTALTQIAADALAVPAEAVDLVIGDSALPATVGAGGSSGLSIWGTTVVAAARAFRDRHGDDPPAGAEVVGELPENTAVGRYALHAFGAQFAEVRVDAVTGEIRVPRMVGVFDVGRVINPRTARSQLMGGMTMGLSMALHEESVVDPRFGHVVNGDYAGYHIPTNADVGDIDVSWLDEPDPLYNPMGSKGIGEIGIVGTAAAVANAVWHATGVRVRDVPITPDRLLGRHR</sequence>
<evidence type="ECO:0000313" key="5">
    <source>
        <dbReference type="EMBL" id="MCP2331658.1"/>
    </source>
</evidence>
<dbReference type="Gene3D" id="3.30.365.10">
    <property type="entry name" value="Aldehyde oxidase/xanthine dehydrogenase, molybdopterin binding domain"/>
    <property type="match status" value="4"/>
</dbReference>
<evidence type="ECO:0000256" key="3">
    <source>
        <dbReference type="SAM" id="MobiDB-lite"/>
    </source>
</evidence>
<reference evidence="5 6" key="2">
    <citation type="submission" date="2022-06" db="EMBL/GenBank/DDBJ databases">
        <title>Genomic Encyclopedia of Type Strains, Phase I: the one thousand microbial genomes (KMG-I) project.</title>
        <authorList>
            <person name="Kyrpides N."/>
        </authorList>
    </citation>
    <scope>NUCLEOTIDE SEQUENCE [LARGE SCALE GENOMIC DNA]</scope>
    <source>
        <strain evidence="5 6">DSM 43889</strain>
    </source>
</reference>
<accession>A0ABT1JGP2</accession>
<dbReference type="RefSeq" id="WP_026418408.1">
    <property type="nucleotide sequence ID" value="NZ_AUBJ02000001.1"/>
</dbReference>
<dbReference type="InterPro" id="IPR036856">
    <property type="entry name" value="Ald_Oxase/Xan_DH_a/b_sf"/>
</dbReference>
<gene>
    <name evidence="5" type="ORF">G443_001928</name>
</gene>
<keyword evidence="2" id="KW-0560">Oxidoreductase</keyword>
<protein>
    <submittedName>
        <fullName evidence="5">Xanthine dehydrogenase YagR molybdenum-binding subunit</fullName>
    </submittedName>
</protein>
<evidence type="ECO:0000256" key="2">
    <source>
        <dbReference type="ARBA" id="ARBA00023002"/>
    </source>
</evidence>
<dbReference type="Proteomes" id="UP000791080">
    <property type="component" value="Unassembled WGS sequence"/>
</dbReference>
<dbReference type="Pfam" id="PF01315">
    <property type="entry name" value="Ald_Xan_dh_C"/>
    <property type="match status" value="1"/>
</dbReference>
<proteinExistence type="predicted"/>
<dbReference type="Pfam" id="PF02738">
    <property type="entry name" value="MoCoBD_1"/>
    <property type="match status" value="1"/>
</dbReference>
<dbReference type="InterPro" id="IPR000674">
    <property type="entry name" value="Ald_Oxase/Xan_DH_a/b"/>
</dbReference>
<dbReference type="InterPro" id="IPR046867">
    <property type="entry name" value="AldOxase/xan_DH_MoCoBD2"/>
</dbReference>
<dbReference type="InterPro" id="IPR008274">
    <property type="entry name" value="AldOxase/xan_DH_MoCoBD1"/>
</dbReference>
<keyword evidence="6" id="KW-1185">Reference proteome</keyword>
<dbReference type="PANTHER" id="PTHR11908">
    <property type="entry name" value="XANTHINE DEHYDROGENASE"/>
    <property type="match status" value="1"/>
</dbReference>
<feature type="region of interest" description="Disordered" evidence="3">
    <location>
        <begin position="1"/>
        <end position="24"/>
    </location>
</feature>
<dbReference type="InterPro" id="IPR037165">
    <property type="entry name" value="AldOxase/xan_DH_Mopterin-bd_sf"/>
</dbReference>
<dbReference type="PANTHER" id="PTHR11908:SF132">
    <property type="entry name" value="ALDEHYDE OXIDASE 1-RELATED"/>
    <property type="match status" value="1"/>
</dbReference>
<evidence type="ECO:0000259" key="4">
    <source>
        <dbReference type="SMART" id="SM01008"/>
    </source>
</evidence>
<evidence type="ECO:0000256" key="1">
    <source>
        <dbReference type="ARBA" id="ARBA00022505"/>
    </source>
</evidence>
<dbReference type="Pfam" id="PF20256">
    <property type="entry name" value="MoCoBD_2"/>
    <property type="match status" value="2"/>
</dbReference>
<name>A0ABT1JGP2_ACTCY</name>
<organism evidence="5 6">
    <name type="scientific">Actinoalloteichus caeruleus DSM 43889</name>
    <dbReference type="NCBI Taxonomy" id="1120930"/>
    <lineage>
        <taxon>Bacteria</taxon>
        <taxon>Bacillati</taxon>
        <taxon>Actinomycetota</taxon>
        <taxon>Actinomycetes</taxon>
        <taxon>Pseudonocardiales</taxon>
        <taxon>Pseudonocardiaceae</taxon>
        <taxon>Actinoalloteichus</taxon>
        <taxon>Actinoalloteichus cyanogriseus</taxon>
    </lineage>
</organism>
<dbReference type="SUPFAM" id="SSF56003">
    <property type="entry name" value="Molybdenum cofactor-binding domain"/>
    <property type="match status" value="1"/>
</dbReference>
<dbReference type="EMBL" id="AUBJ02000001">
    <property type="protein sequence ID" value="MCP2331658.1"/>
    <property type="molecule type" value="Genomic_DNA"/>
</dbReference>
<feature type="domain" description="Aldehyde oxidase/xanthine dehydrogenase a/b hammerhead" evidence="4">
    <location>
        <begin position="26"/>
        <end position="130"/>
    </location>
</feature>
<keyword evidence="1" id="KW-0500">Molybdenum</keyword>
<dbReference type="SMART" id="SM01008">
    <property type="entry name" value="Ald_Xan_dh_C"/>
    <property type="match status" value="1"/>
</dbReference>
<dbReference type="SUPFAM" id="SSF54665">
    <property type="entry name" value="CO dehydrogenase molybdoprotein N-domain-like"/>
    <property type="match status" value="1"/>
</dbReference>
<comment type="caution">
    <text evidence="5">The sequence shown here is derived from an EMBL/GenBank/DDBJ whole genome shotgun (WGS) entry which is preliminary data.</text>
</comment>
<dbReference type="Gene3D" id="3.90.1170.50">
    <property type="entry name" value="Aldehyde oxidase/xanthine dehydrogenase, a/b hammerhead"/>
    <property type="match status" value="1"/>
</dbReference>
<reference evidence="5 6" key="1">
    <citation type="submission" date="2013-07" db="EMBL/GenBank/DDBJ databases">
        <authorList>
            <consortium name="DOE Joint Genome Institute"/>
            <person name="Reeve W."/>
            <person name="Huntemann M."/>
            <person name="Han J."/>
            <person name="Chen A."/>
            <person name="Kyrpides N."/>
            <person name="Mavromatis K."/>
            <person name="Markowitz V."/>
            <person name="Palaniappan K."/>
            <person name="Ivanova N."/>
            <person name="Schaumberg A."/>
            <person name="Pati A."/>
            <person name="Liolios K."/>
            <person name="Nordberg H.P."/>
            <person name="Cantor M.N."/>
            <person name="Hua S.X."/>
            <person name="Woyke T."/>
        </authorList>
    </citation>
    <scope>NUCLEOTIDE SEQUENCE [LARGE SCALE GENOMIC DNA]</scope>
    <source>
        <strain evidence="5 6">DSM 43889</strain>
    </source>
</reference>
<evidence type="ECO:0000313" key="6">
    <source>
        <dbReference type="Proteomes" id="UP000791080"/>
    </source>
</evidence>
<dbReference type="InterPro" id="IPR016208">
    <property type="entry name" value="Ald_Oxase/xanthine_DH-like"/>
</dbReference>